<proteinExistence type="predicted"/>
<organism evidence="1 2">
    <name type="scientific">Rhodopirellula baltica SWK14</name>
    <dbReference type="NCBI Taxonomy" id="993516"/>
    <lineage>
        <taxon>Bacteria</taxon>
        <taxon>Pseudomonadati</taxon>
        <taxon>Planctomycetota</taxon>
        <taxon>Planctomycetia</taxon>
        <taxon>Pirellulales</taxon>
        <taxon>Pirellulaceae</taxon>
        <taxon>Rhodopirellula</taxon>
    </lineage>
</organism>
<accession>L7C8R7</accession>
<reference evidence="1 2" key="1">
    <citation type="journal article" date="2013" name="Mar. Genomics">
        <title>Expression of sulfatases in Rhodopirellula baltica and the diversity of sulfatases in the genus Rhodopirellula.</title>
        <authorList>
            <person name="Wegner C.E."/>
            <person name="Richter-Heitmann T."/>
            <person name="Klindworth A."/>
            <person name="Klockow C."/>
            <person name="Richter M."/>
            <person name="Achstetter T."/>
            <person name="Glockner F.O."/>
            <person name="Harder J."/>
        </authorList>
    </citation>
    <scope>NUCLEOTIDE SEQUENCE [LARGE SCALE GENOMIC DNA]</scope>
    <source>
        <strain evidence="1 2">SWK14</strain>
    </source>
</reference>
<evidence type="ECO:0000313" key="2">
    <source>
        <dbReference type="Proteomes" id="UP000010959"/>
    </source>
</evidence>
<gene>
    <name evidence="1" type="ORF">RBSWK_05526</name>
</gene>
<comment type="caution">
    <text evidence="1">The sequence shown here is derived from an EMBL/GenBank/DDBJ whole genome shotgun (WGS) entry which is preliminary data.</text>
</comment>
<protein>
    <submittedName>
        <fullName evidence="1">Uncharacterized protein</fullName>
    </submittedName>
</protein>
<name>L7C8R7_RHOBT</name>
<dbReference type="PATRIC" id="fig|993516.3.peg.5913"/>
<dbReference type="Proteomes" id="UP000010959">
    <property type="component" value="Unassembled WGS sequence"/>
</dbReference>
<dbReference type="EMBL" id="AMWG01000152">
    <property type="protein sequence ID" value="ELP30574.1"/>
    <property type="molecule type" value="Genomic_DNA"/>
</dbReference>
<sequence>MNPGGDSWMGRKSEKTFELVLTNPDRDRHAVVEEDALRWSDTCEKIENENDSPNAG</sequence>
<evidence type="ECO:0000313" key="1">
    <source>
        <dbReference type="EMBL" id="ELP30574.1"/>
    </source>
</evidence>
<dbReference type="AlphaFoldDB" id="L7C8R7"/>